<dbReference type="EMBL" id="CAGKOT010000038">
    <property type="protein sequence ID" value="CAB5377926.1"/>
    <property type="molecule type" value="Genomic_DNA"/>
</dbReference>
<feature type="compositionally biased region" description="Basic residues" evidence="1">
    <location>
        <begin position="255"/>
        <end position="271"/>
    </location>
</feature>
<comment type="caution">
    <text evidence="2">The sequence shown here is derived from an EMBL/GenBank/DDBJ whole genome shotgun (WGS) entry which is preliminary data.</text>
</comment>
<gene>
    <name evidence="2" type="ORF">CHRIB12_LOCUS15966</name>
</gene>
<sequence length="315" mass="35419">MEQNNSGIVEQNNEYKEFVEKIYTKQADSCIYNQQSLADDNAILQTVQCSSQIQPVNFSTSLVSNQENQEYAATTQILNVQQTQCETTQTDMTDIKIEPVESPESISPQWIMSAPLKYQANYLSVGSISSPYHSQVITAAAPKISEIQENEMINTPKSNVTVCTENLKPIELTKSSPSKFRAVEFVLNNLDSVPGEEKFYGWSDKAKDFANTQLSKESHESVYAQKINSNVKNSNNSQSTSVVMAEQTDLSHVGPSKRKSDKSSSKRKNKVLKNTNWAAEKDPSRALLMRICLHIFNLFWINYDVYPCGRTPIES</sequence>
<dbReference type="VEuPathDB" id="FungiDB:RhiirFUN_009168"/>
<name>A0A916EF95_9GLOM</name>
<protein>
    <submittedName>
        <fullName evidence="2">Uncharacterized protein</fullName>
    </submittedName>
</protein>
<evidence type="ECO:0000256" key="1">
    <source>
        <dbReference type="SAM" id="MobiDB-lite"/>
    </source>
</evidence>
<dbReference type="Proteomes" id="UP000684084">
    <property type="component" value="Unassembled WGS sequence"/>
</dbReference>
<evidence type="ECO:0000313" key="3">
    <source>
        <dbReference type="Proteomes" id="UP000684084"/>
    </source>
</evidence>
<dbReference type="AlphaFoldDB" id="A0A916EF95"/>
<evidence type="ECO:0000313" key="2">
    <source>
        <dbReference type="EMBL" id="CAB5377926.1"/>
    </source>
</evidence>
<reference evidence="2" key="1">
    <citation type="submission" date="2020-05" db="EMBL/GenBank/DDBJ databases">
        <authorList>
            <person name="Rincon C."/>
            <person name="Sanders R I."/>
            <person name="Robbins C."/>
            <person name="Chaturvedi A."/>
        </authorList>
    </citation>
    <scope>NUCLEOTIDE SEQUENCE</scope>
    <source>
        <strain evidence="2">CHB12</strain>
    </source>
</reference>
<accession>A0A916EF95</accession>
<dbReference type="OrthoDB" id="2356808at2759"/>
<proteinExistence type="predicted"/>
<feature type="region of interest" description="Disordered" evidence="1">
    <location>
        <begin position="246"/>
        <end position="276"/>
    </location>
</feature>
<organism evidence="2 3">
    <name type="scientific">Rhizophagus irregularis</name>
    <dbReference type="NCBI Taxonomy" id="588596"/>
    <lineage>
        <taxon>Eukaryota</taxon>
        <taxon>Fungi</taxon>
        <taxon>Fungi incertae sedis</taxon>
        <taxon>Mucoromycota</taxon>
        <taxon>Glomeromycotina</taxon>
        <taxon>Glomeromycetes</taxon>
        <taxon>Glomerales</taxon>
        <taxon>Glomeraceae</taxon>
        <taxon>Rhizophagus</taxon>
    </lineage>
</organism>